<evidence type="ECO:0000313" key="1">
    <source>
        <dbReference type="EMBL" id="MBC3930329.1"/>
    </source>
</evidence>
<name>A0ABR7A094_9BURK</name>
<accession>A0ABR7A094</accession>
<dbReference type="PANTHER" id="PTHR22602:SF0">
    <property type="entry name" value="TRANSFERASE CAF17, MITOCHONDRIAL-RELATED"/>
    <property type="match status" value="1"/>
</dbReference>
<gene>
    <name evidence="1" type="ORF">H8K43_01495</name>
</gene>
<reference evidence="1 2" key="1">
    <citation type="submission" date="2020-08" db="EMBL/GenBank/DDBJ databases">
        <title>Novel species isolated from subtropical streams in China.</title>
        <authorList>
            <person name="Lu H."/>
        </authorList>
    </citation>
    <scope>NUCLEOTIDE SEQUENCE [LARGE SCALE GENOMIC DNA]</scope>
    <source>
        <strain evidence="1 2">CY22W</strain>
    </source>
</reference>
<dbReference type="InterPro" id="IPR017703">
    <property type="entry name" value="YgfZ/GCV_T_CS"/>
</dbReference>
<sequence length="345" mass="37535">MSQEFAARHQLTFSENRLHGYPPAWNQPAFQQGFVSLLADQGLTLISGDDAASFLHGQISNDVERLPQNAVRRAAYCTAKGRMLASVLYWKTEQGIMLQMARDLQASTQKRLQMFVLRAKAKLADCNEQYVSIALGGAQAHAAVQSWFPELPADGEQRSNAAGTLIRQDGVQGLLRLIWICPVALADQAWTELSAQLAVCNSSDWYLSNILAGIPHIQAATQEKFVPQMINFELVGGVNFRKGCYPGQEIVARSQYLGKLKRRMALGQVATPDLAAGMDVYHADHPEQACGTIVNAENAGADSSLILFESTLADQEAGILHAGSPDGPVISLMPLPYAIVDVTRD</sequence>
<dbReference type="SUPFAM" id="SSF103025">
    <property type="entry name" value="Folate-binding domain"/>
    <property type="match status" value="1"/>
</dbReference>
<dbReference type="RefSeq" id="WP_186902208.1">
    <property type="nucleotide sequence ID" value="NZ_JACOGD010000001.1"/>
</dbReference>
<comment type="caution">
    <text evidence="1">The sequence shown here is derived from an EMBL/GenBank/DDBJ whole genome shotgun (WGS) entry which is preliminary data.</text>
</comment>
<dbReference type="InterPro" id="IPR045179">
    <property type="entry name" value="YgfZ/GcvT"/>
</dbReference>
<evidence type="ECO:0000313" key="2">
    <source>
        <dbReference type="Proteomes" id="UP000654304"/>
    </source>
</evidence>
<dbReference type="PANTHER" id="PTHR22602">
    <property type="entry name" value="TRANSFERASE CAF17, MITOCHONDRIAL-RELATED"/>
    <property type="match status" value="1"/>
</dbReference>
<organism evidence="1 2">
    <name type="scientific">Undibacterium curvum</name>
    <dbReference type="NCBI Taxonomy" id="2762294"/>
    <lineage>
        <taxon>Bacteria</taxon>
        <taxon>Pseudomonadati</taxon>
        <taxon>Pseudomonadota</taxon>
        <taxon>Betaproteobacteria</taxon>
        <taxon>Burkholderiales</taxon>
        <taxon>Oxalobacteraceae</taxon>
        <taxon>Undibacterium</taxon>
    </lineage>
</organism>
<protein>
    <submittedName>
        <fullName evidence="1">Folate-binding protein YgfZ</fullName>
    </submittedName>
</protein>
<dbReference type="Proteomes" id="UP000654304">
    <property type="component" value="Unassembled WGS sequence"/>
</dbReference>
<dbReference type="Gene3D" id="2.40.30.160">
    <property type="match status" value="1"/>
</dbReference>
<dbReference type="EMBL" id="JACOGD010000001">
    <property type="protein sequence ID" value="MBC3930329.1"/>
    <property type="molecule type" value="Genomic_DNA"/>
</dbReference>
<dbReference type="NCBIfam" id="TIGR03317">
    <property type="entry name" value="ygfZ_signature"/>
    <property type="match status" value="1"/>
</dbReference>
<dbReference type="Gene3D" id="3.30.70.1400">
    <property type="entry name" value="Aminomethyltransferase beta-barrel domains"/>
    <property type="match status" value="1"/>
</dbReference>
<proteinExistence type="predicted"/>
<keyword evidence="2" id="KW-1185">Reference proteome</keyword>
<dbReference type="Gene3D" id="3.30.70.1630">
    <property type="match status" value="1"/>
</dbReference>